<accession>A0A8T0H4G3</accession>
<protein>
    <submittedName>
        <fullName evidence="1">Uncharacterized protein</fullName>
    </submittedName>
</protein>
<dbReference type="EMBL" id="CM026429">
    <property type="protein sequence ID" value="KAG0565028.1"/>
    <property type="molecule type" value="Genomic_DNA"/>
</dbReference>
<comment type="caution">
    <text evidence="1">The sequence shown here is derived from an EMBL/GenBank/DDBJ whole genome shotgun (WGS) entry which is preliminary data.</text>
</comment>
<evidence type="ECO:0000313" key="1">
    <source>
        <dbReference type="EMBL" id="KAG0565028.1"/>
    </source>
</evidence>
<name>A0A8T0H4G3_CERPU</name>
<gene>
    <name evidence="1" type="ORF">KC19_8G157500</name>
</gene>
<dbReference type="AlphaFoldDB" id="A0A8T0H4G3"/>
<keyword evidence="2" id="KW-1185">Reference proteome</keyword>
<dbReference type="Proteomes" id="UP000822688">
    <property type="component" value="Chromosome 8"/>
</dbReference>
<evidence type="ECO:0000313" key="2">
    <source>
        <dbReference type="Proteomes" id="UP000822688"/>
    </source>
</evidence>
<sequence length="102" mass="10836">MSPHSDLLDGHEKVTLSLTIEALESADLSPSSVHARRSSVLPSFALSSCPNAVDDIPPCLFHGNIMFPQAAPLISDPSSLLEPLDNDKSFIHIHGILGNGKP</sequence>
<organism evidence="1 2">
    <name type="scientific">Ceratodon purpureus</name>
    <name type="common">Fire moss</name>
    <name type="synonym">Dicranum purpureum</name>
    <dbReference type="NCBI Taxonomy" id="3225"/>
    <lineage>
        <taxon>Eukaryota</taxon>
        <taxon>Viridiplantae</taxon>
        <taxon>Streptophyta</taxon>
        <taxon>Embryophyta</taxon>
        <taxon>Bryophyta</taxon>
        <taxon>Bryophytina</taxon>
        <taxon>Bryopsida</taxon>
        <taxon>Dicranidae</taxon>
        <taxon>Pseudoditrichales</taxon>
        <taxon>Ditrichaceae</taxon>
        <taxon>Ceratodon</taxon>
    </lineage>
</organism>
<proteinExistence type="predicted"/>
<reference evidence="1" key="1">
    <citation type="submission" date="2020-06" db="EMBL/GenBank/DDBJ databases">
        <title>WGS assembly of Ceratodon purpureus strain R40.</title>
        <authorList>
            <person name="Carey S.B."/>
            <person name="Jenkins J."/>
            <person name="Shu S."/>
            <person name="Lovell J.T."/>
            <person name="Sreedasyam A."/>
            <person name="Maumus F."/>
            <person name="Tiley G.P."/>
            <person name="Fernandez-Pozo N."/>
            <person name="Barry K."/>
            <person name="Chen C."/>
            <person name="Wang M."/>
            <person name="Lipzen A."/>
            <person name="Daum C."/>
            <person name="Saski C.A."/>
            <person name="Payton A.C."/>
            <person name="Mcbreen J.C."/>
            <person name="Conrad R.E."/>
            <person name="Kollar L.M."/>
            <person name="Olsson S."/>
            <person name="Huttunen S."/>
            <person name="Landis J.B."/>
            <person name="Wickett N.J."/>
            <person name="Johnson M.G."/>
            <person name="Rensing S.A."/>
            <person name="Grimwood J."/>
            <person name="Schmutz J."/>
            <person name="Mcdaniel S.F."/>
        </authorList>
    </citation>
    <scope>NUCLEOTIDE SEQUENCE</scope>
    <source>
        <strain evidence="1">R40</strain>
    </source>
</reference>